<feature type="domain" description="Integral membrane bound transporter" evidence="6">
    <location>
        <begin position="65"/>
        <end position="186"/>
    </location>
</feature>
<keyword evidence="3 5" id="KW-1133">Transmembrane helix</keyword>
<organism evidence="7 8">
    <name type="scientific">Micromonospora coerulea</name>
    <dbReference type="NCBI Taxonomy" id="47856"/>
    <lineage>
        <taxon>Bacteria</taxon>
        <taxon>Bacillati</taxon>
        <taxon>Actinomycetota</taxon>
        <taxon>Actinomycetes</taxon>
        <taxon>Micromonosporales</taxon>
        <taxon>Micromonosporaceae</taxon>
        <taxon>Micromonospora</taxon>
    </lineage>
</organism>
<sequence length="410" mass="43880">MHQQVPPRRDLKRSPGSRWERFVRAGGRGAAGDRLVQRLKVRERAVRVYGGGIVALQAGIAAVTAWLLSHELIGNPSPVFAPLSAVGALAVSVGQRVRRIVELVVGVALGVLVGDALLSVIGTGPWQLGLVVVMAILTAFALSSRAAVVIQTASTAVVITTLSPQAPNLELSRFVDALLGGGVALATAILLPVNPLRVVRRAARPALRTLVEQLTETAEALCERDIERAIRARGRLRGNQEELRVLREAVAGAREVTRLSPLSWRHRHGVLSHYARTAEPLERAMSNSGTMIRRAVTVIEDKEPVPAEMINAVLALAEAVRTLRDEFAARREPHKARAMAQQAVQHAGAAYGDDIGFSGTVVLAQVRTTASDLLVASGLSQAEANSRVRCAFGRLPDPSQQARQSRTTGQ</sequence>
<keyword evidence="4 5" id="KW-0472">Membrane</keyword>
<keyword evidence="8" id="KW-1185">Reference proteome</keyword>
<name>A0ABP8T017_9ACTN</name>
<reference evidence="8" key="1">
    <citation type="journal article" date="2019" name="Int. J. Syst. Evol. Microbiol.">
        <title>The Global Catalogue of Microorganisms (GCM) 10K type strain sequencing project: providing services to taxonomists for standard genome sequencing and annotation.</title>
        <authorList>
            <consortium name="The Broad Institute Genomics Platform"/>
            <consortium name="The Broad Institute Genome Sequencing Center for Infectious Disease"/>
            <person name="Wu L."/>
            <person name="Ma J."/>
        </authorList>
    </citation>
    <scope>NUCLEOTIDE SEQUENCE [LARGE SCALE GENOMIC DNA]</scope>
    <source>
        <strain evidence="8">JCM 3175</strain>
    </source>
</reference>
<dbReference type="EMBL" id="BAABGU010000044">
    <property type="protein sequence ID" value="GAA4578827.1"/>
    <property type="molecule type" value="Genomic_DNA"/>
</dbReference>
<evidence type="ECO:0000256" key="4">
    <source>
        <dbReference type="ARBA" id="ARBA00023136"/>
    </source>
</evidence>
<evidence type="ECO:0000256" key="5">
    <source>
        <dbReference type="SAM" id="Phobius"/>
    </source>
</evidence>
<dbReference type="Proteomes" id="UP001500307">
    <property type="component" value="Unassembled WGS sequence"/>
</dbReference>
<feature type="transmembrane region" description="Helical" evidence="5">
    <location>
        <begin position="75"/>
        <end position="93"/>
    </location>
</feature>
<protein>
    <submittedName>
        <fullName evidence="7">Aromatic acid exporter family protein</fullName>
    </submittedName>
</protein>
<feature type="transmembrane region" description="Helical" evidence="5">
    <location>
        <begin position="100"/>
        <end position="122"/>
    </location>
</feature>
<evidence type="ECO:0000256" key="1">
    <source>
        <dbReference type="ARBA" id="ARBA00004141"/>
    </source>
</evidence>
<gene>
    <name evidence="7" type="ORF">GCM10023176_55460</name>
</gene>
<evidence type="ECO:0000256" key="3">
    <source>
        <dbReference type="ARBA" id="ARBA00022989"/>
    </source>
</evidence>
<comment type="subcellular location">
    <subcellularLocation>
        <location evidence="1">Membrane</location>
        <topology evidence="1">Multi-pass membrane protein</topology>
    </subcellularLocation>
</comment>
<evidence type="ECO:0000259" key="6">
    <source>
        <dbReference type="Pfam" id="PF13515"/>
    </source>
</evidence>
<evidence type="ECO:0000313" key="8">
    <source>
        <dbReference type="Proteomes" id="UP001500307"/>
    </source>
</evidence>
<feature type="transmembrane region" description="Helical" evidence="5">
    <location>
        <begin position="171"/>
        <end position="191"/>
    </location>
</feature>
<accession>A0ABP8T017</accession>
<dbReference type="Pfam" id="PF13515">
    <property type="entry name" value="FUSC_2"/>
    <property type="match status" value="1"/>
</dbReference>
<dbReference type="InterPro" id="IPR049453">
    <property type="entry name" value="Memb_transporter_dom"/>
</dbReference>
<proteinExistence type="predicted"/>
<keyword evidence="2 5" id="KW-0812">Transmembrane</keyword>
<feature type="transmembrane region" description="Helical" evidence="5">
    <location>
        <begin position="48"/>
        <end position="69"/>
    </location>
</feature>
<comment type="caution">
    <text evidence="7">The sequence shown here is derived from an EMBL/GenBank/DDBJ whole genome shotgun (WGS) entry which is preliminary data.</text>
</comment>
<feature type="transmembrane region" description="Helical" evidence="5">
    <location>
        <begin position="128"/>
        <end position="150"/>
    </location>
</feature>
<evidence type="ECO:0000313" key="7">
    <source>
        <dbReference type="EMBL" id="GAA4578827.1"/>
    </source>
</evidence>
<evidence type="ECO:0000256" key="2">
    <source>
        <dbReference type="ARBA" id="ARBA00022692"/>
    </source>
</evidence>